<evidence type="ECO:0000256" key="4">
    <source>
        <dbReference type="ARBA" id="ARBA00022801"/>
    </source>
</evidence>
<dbReference type="SUPFAM" id="SSF55486">
    <property type="entry name" value="Metalloproteases ('zincins'), catalytic domain"/>
    <property type="match status" value="1"/>
</dbReference>
<dbReference type="EMBL" id="QJRN01000005">
    <property type="protein sequence ID" value="PYC38862.1"/>
    <property type="molecule type" value="Genomic_DNA"/>
</dbReference>
<sequence>MSSFRLTALSRATRLWGASLGAALLLPLGGMAQADVVQHSPDAALGATVIQGHFINLQLPGARAMPFGAAETGTEQLQQVTGMRIRSLIAQQDDTFKDLRVMTGQLEGRARTLSAPGEMTLAARPDGSFIALLPDANAIIRGDANGQQSMIHFDAGAAFDPSSVDYIADDGSETPALKESQSGLRSFQVNRNVQGETVIDLLAGFSQAAADYIGDHEAYALVQVASVNRALQQSKVQGVRLRLVGTQVVTQDAPITRTSLSQVRNVFAEGMRRYSPDVVASFVMGTPGQDTAVGWGNMPGRYTINSIKSATVFRHELGHNIGGNHCSDGKSYRFGYNNGRVGTILCGNHVGYFSNPDVKDSRGVPLGNADTANMARVWRENAARMSAYSPSVVPLEQEQGTSILSQKVSLASGQTRYFPVDVPEGTRRLVFTVVDGELTEKAGQIQLLLKRGAQPSGSSYDYRSARNHNVSLGVNDPQPGRWYLAINTDNRATQDQVLEGHAYGLTQDTAQGRYLKFVATSAVDGKDNASVAELLLVDAKGKALPRDSWKVMSTSSAVPGAAVGNHAIDGNPNSYWSTAAGARYPHEILIDLGADSRFSQLHYLPRQDAGLSGNIKGYQVYGSNSANGAWTLLADGEFSADNDIKAASLKPVNAGQPPVAVISGKTEANAGDKIVLDASASSDPQGNALNFAWEASPRLDFDFDGARISFTAPELQSDTRYRFTLTLSNGKQSSTRTHEVLIKGKAADASCKPEWTLRGTYVGNDVVQWKGRQYQARWWTSGTEPGLASTTGPDGAGKVWRDLGPCQSEGEGEKPVEPPVEEVKPPVAVIGGASEAKSGETVYLDATGSSDPAGLKLSYSWSISPNVAFDAAGHLMKFVAPKAEQDVTYNVSLTVNNGKHSATRTHQVKVLAEKPAPVKPPLASIAGASQAKGGETVTLDAAGSSDPAGLALSYQWTVTPSVAFQVSGSKLTFVAPKSDKDISYRFTLNLGNGSHTVSRDHSVTVLADIVETPAGCLGAWSRQGTYLANDKVSHNGRYYIARWWTKGNEPSAATVGGEGSGKVWRDAGACN</sequence>
<dbReference type="Gene3D" id="2.60.120.260">
    <property type="entry name" value="Galactose-binding domain-like"/>
    <property type="match status" value="1"/>
</dbReference>
<dbReference type="InterPro" id="IPR036573">
    <property type="entry name" value="CBM_sf_5/12"/>
</dbReference>
<evidence type="ECO:0000256" key="1">
    <source>
        <dbReference type="ARBA" id="ARBA00004370"/>
    </source>
</evidence>
<gene>
    <name evidence="8" type="ORF">DMX08_10230</name>
</gene>
<dbReference type="Proteomes" id="UP000248188">
    <property type="component" value="Unassembled WGS sequence"/>
</dbReference>
<protein>
    <submittedName>
        <fullName evidence="8">Carbohydrate-binding family V/XII protein</fullName>
    </submittedName>
</protein>
<name>A0A9Q6IHY5_9PSED</name>
<reference evidence="8 9" key="1">
    <citation type="submission" date="2018-06" db="EMBL/GenBank/DDBJ databases">
        <title>Pseudomonas diversity within urban Lake Michigan freshwaters.</title>
        <authorList>
            <person name="Batrich M."/>
            <person name="Hatzopoulos T."/>
            <person name="Putonti C."/>
        </authorList>
    </citation>
    <scope>NUCLEOTIDE SEQUENCE [LARGE SCALE GENOMIC DNA]</scope>
    <source>
        <strain evidence="8 9">MB-090624</strain>
    </source>
</reference>
<keyword evidence="5" id="KW-1133">Transmembrane helix</keyword>
<evidence type="ECO:0000313" key="8">
    <source>
        <dbReference type="EMBL" id="PYC38862.1"/>
    </source>
</evidence>
<keyword evidence="4" id="KW-0378">Hydrolase</keyword>
<proteinExistence type="predicted"/>
<dbReference type="GO" id="GO:0005261">
    <property type="term" value="F:monoatomic cation channel activity"/>
    <property type="evidence" value="ECO:0007669"/>
    <property type="project" value="TreeGrafter"/>
</dbReference>
<dbReference type="PROSITE" id="PS50022">
    <property type="entry name" value="FA58C_3"/>
    <property type="match status" value="1"/>
</dbReference>
<comment type="subcellular location">
    <subcellularLocation>
        <location evidence="1">Membrane</location>
    </subcellularLocation>
</comment>
<dbReference type="InterPro" id="IPR008979">
    <property type="entry name" value="Galactose-bd-like_sf"/>
</dbReference>
<dbReference type="GO" id="GO:0006816">
    <property type="term" value="P:calcium ion transport"/>
    <property type="evidence" value="ECO:0007669"/>
    <property type="project" value="TreeGrafter"/>
</dbReference>
<dbReference type="Gene3D" id="2.60.40.10">
    <property type="entry name" value="Immunoglobulins"/>
    <property type="match status" value="3"/>
</dbReference>
<dbReference type="AlphaFoldDB" id="A0A9Q6IHY5"/>
<dbReference type="GO" id="GO:0005975">
    <property type="term" value="P:carbohydrate metabolic process"/>
    <property type="evidence" value="ECO:0007669"/>
    <property type="project" value="InterPro"/>
</dbReference>
<dbReference type="SUPFAM" id="SSF51055">
    <property type="entry name" value="Carbohydrate binding domain"/>
    <property type="match status" value="2"/>
</dbReference>
<evidence type="ECO:0000313" key="9">
    <source>
        <dbReference type="Proteomes" id="UP000248188"/>
    </source>
</evidence>
<dbReference type="SUPFAM" id="SSF49785">
    <property type="entry name" value="Galactose-binding domain-like"/>
    <property type="match status" value="1"/>
</dbReference>
<dbReference type="GO" id="GO:0004553">
    <property type="term" value="F:hydrolase activity, hydrolyzing O-glycosyl compounds"/>
    <property type="evidence" value="ECO:0007669"/>
    <property type="project" value="InterPro"/>
</dbReference>
<comment type="caution">
    <text evidence="8">The sequence shown here is derived from an EMBL/GenBank/DDBJ whole genome shotgun (WGS) entry which is preliminary data.</text>
</comment>
<dbReference type="PANTHER" id="PTHR46730:SF1">
    <property type="entry name" value="PLAT DOMAIN-CONTAINING PROTEIN"/>
    <property type="match status" value="1"/>
</dbReference>
<dbReference type="GO" id="GO:0005576">
    <property type="term" value="C:extracellular region"/>
    <property type="evidence" value="ECO:0007669"/>
    <property type="project" value="InterPro"/>
</dbReference>
<dbReference type="Gene3D" id="2.10.10.20">
    <property type="entry name" value="Carbohydrate-binding module superfamily 5/12"/>
    <property type="match status" value="2"/>
</dbReference>
<dbReference type="SMART" id="SM00495">
    <property type="entry name" value="ChtBD3"/>
    <property type="match status" value="2"/>
</dbReference>
<keyword evidence="3" id="KW-0677">Repeat</keyword>
<dbReference type="SMART" id="SM00089">
    <property type="entry name" value="PKD"/>
    <property type="match status" value="3"/>
</dbReference>
<dbReference type="Pfam" id="PF00754">
    <property type="entry name" value="F5_F8_type_C"/>
    <property type="match status" value="1"/>
</dbReference>
<evidence type="ECO:0000256" key="6">
    <source>
        <dbReference type="ARBA" id="ARBA00023136"/>
    </source>
</evidence>
<dbReference type="Pfam" id="PF02839">
    <property type="entry name" value="CBM_5_12"/>
    <property type="match status" value="2"/>
</dbReference>
<organism evidence="8 9">
    <name type="scientific">Pseudomonas protegens</name>
    <dbReference type="NCBI Taxonomy" id="380021"/>
    <lineage>
        <taxon>Bacteria</taxon>
        <taxon>Pseudomonadati</taxon>
        <taxon>Pseudomonadota</taxon>
        <taxon>Gammaproteobacteria</taxon>
        <taxon>Pseudomonadales</taxon>
        <taxon>Pseudomonadaceae</taxon>
        <taxon>Pseudomonas</taxon>
    </lineage>
</organism>
<feature type="domain" description="F5/8 type C" evidence="7">
    <location>
        <begin position="529"/>
        <end position="635"/>
    </location>
</feature>
<keyword evidence="6" id="KW-0472">Membrane</keyword>
<dbReference type="InterPro" id="IPR022409">
    <property type="entry name" value="PKD/Chitinase_dom"/>
</dbReference>
<accession>A0A9Q6IHY5</accession>
<dbReference type="RefSeq" id="WP_110652054.1">
    <property type="nucleotide sequence ID" value="NZ_QJRN01000005.1"/>
</dbReference>
<dbReference type="GO" id="GO:0030246">
    <property type="term" value="F:carbohydrate binding"/>
    <property type="evidence" value="ECO:0007669"/>
    <property type="project" value="InterPro"/>
</dbReference>
<dbReference type="CDD" id="cd12215">
    <property type="entry name" value="ChiC_BD"/>
    <property type="match status" value="2"/>
</dbReference>
<keyword evidence="2" id="KW-0812">Transmembrane</keyword>
<dbReference type="InterPro" id="IPR000421">
    <property type="entry name" value="FA58C"/>
</dbReference>
<evidence type="ECO:0000256" key="3">
    <source>
        <dbReference type="ARBA" id="ARBA00022737"/>
    </source>
</evidence>
<evidence type="ECO:0000256" key="5">
    <source>
        <dbReference type="ARBA" id="ARBA00022989"/>
    </source>
</evidence>
<evidence type="ECO:0000256" key="2">
    <source>
        <dbReference type="ARBA" id="ARBA00022692"/>
    </source>
</evidence>
<evidence type="ECO:0000259" key="7">
    <source>
        <dbReference type="PROSITE" id="PS50022"/>
    </source>
</evidence>
<dbReference type="Gene3D" id="2.60.120.380">
    <property type="match status" value="1"/>
</dbReference>
<dbReference type="GO" id="GO:0005886">
    <property type="term" value="C:plasma membrane"/>
    <property type="evidence" value="ECO:0007669"/>
    <property type="project" value="TreeGrafter"/>
</dbReference>
<dbReference type="PANTHER" id="PTHR46730">
    <property type="entry name" value="POLYCYSTIN-1"/>
    <property type="match status" value="1"/>
</dbReference>
<dbReference type="InterPro" id="IPR013783">
    <property type="entry name" value="Ig-like_fold"/>
</dbReference>
<dbReference type="InterPro" id="IPR003610">
    <property type="entry name" value="CBM5/12"/>
</dbReference>